<dbReference type="PANTHER" id="PTHR34693:SF3">
    <property type="match status" value="1"/>
</dbReference>
<name>A0A1Y1ZXT4_9PLEO</name>
<gene>
    <name evidence="2" type="ORF">BCR34DRAFT_598755</name>
</gene>
<proteinExistence type="predicted"/>
<reference evidence="2 3" key="1">
    <citation type="submission" date="2016-07" db="EMBL/GenBank/DDBJ databases">
        <title>Pervasive Adenine N6-methylation of Active Genes in Fungi.</title>
        <authorList>
            <consortium name="DOE Joint Genome Institute"/>
            <person name="Mondo S.J."/>
            <person name="Dannebaum R.O."/>
            <person name="Kuo R.C."/>
            <person name="Labutti K."/>
            <person name="Haridas S."/>
            <person name="Kuo A."/>
            <person name="Salamov A."/>
            <person name="Ahrendt S.R."/>
            <person name="Lipzen A."/>
            <person name="Sullivan W."/>
            <person name="Andreopoulos W.B."/>
            <person name="Clum A."/>
            <person name="Lindquist E."/>
            <person name="Daum C."/>
            <person name="Ramamoorthy G.K."/>
            <person name="Gryganskyi A."/>
            <person name="Culley D."/>
            <person name="Magnuson J.K."/>
            <person name="James T.Y."/>
            <person name="O'Malley M.A."/>
            <person name="Stajich J.E."/>
            <person name="Spatafora J.W."/>
            <person name="Visel A."/>
            <person name="Grigoriev I.V."/>
        </authorList>
    </citation>
    <scope>NUCLEOTIDE SEQUENCE [LARGE SCALE GENOMIC DNA]</scope>
    <source>
        <strain evidence="2 3">CBS 115471</strain>
    </source>
</reference>
<dbReference type="EMBL" id="MCFA01000028">
    <property type="protein sequence ID" value="ORY15052.1"/>
    <property type="molecule type" value="Genomic_DNA"/>
</dbReference>
<feature type="region of interest" description="Disordered" evidence="1">
    <location>
        <begin position="1"/>
        <end position="137"/>
    </location>
</feature>
<dbReference type="AlphaFoldDB" id="A0A1Y1ZXT4"/>
<dbReference type="PANTHER" id="PTHR34693">
    <property type="entry name" value="PROTEIN PAR32"/>
    <property type="match status" value="1"/>
</dbReference>
<dbReference type="Proteomes" id="UP000193144">
    <property type="component" value="Unassembled WGS sequence"/>
</dbReference>
<protein>
    <submittedName>
        <fullName evidence="2">Uncharacterized protein</fullName>
    </submittedName>
</protein>
<accession>A0A1Y1ZXT4</accession>
<organism evidence="2 3">
    <name type="scientific">Clohesyomyces aquaticus</name>
    <dbReference type="NCBI Taxonomy" id="1231657"/>
    <lineage>
        <taxon>Eukaryota</taxon>
        <taxon>Fungi</taxon>
        <taxon>Dikarya</taxon>
        <taxon>Ascomycota</taxon>
        <taxon>Pezizomycotina</taxon>
        <taxon>Dothideomycetes</taxon>
        <taxon>Pleosporomycetidae</taxon>
        <taxon>Pleosporales</taxon>
        <taxon>Lindgomycetaceae</taxon>
        <taxon>Clohesyomyces</taxon>
    </lineage>
</organism>
<keyword evidence="3" id="KW-1185">Reference proteome</keyword>
<comment type="caution">
    <text evidence="2">The sequence shown here is derived from an EMBL/GenBank/DDBJ whole genome shotgun (WGS) entry which is preliminary data.</text>
</comment>
<feature type="compositionally biased region" description="Basic and acidic residues" evidence="1">
    <location>
        <begin position="93"/>
        <end position="127"/>
    </location>
</feature>
<evidence type="ECO:0000256" key="1">
    <source>
        <dbReference type="SAM" id="MobiDB-lite"/>
    </source>
</evidence>
<sequence length="137" mass="14379">MPEPIVSTGRGGAGNIGTDPNTYTDGGIIREGIQGESADGAYSTGRGGAGNLGMSPRIGPTEAPPRRSQDIIPETALRDHQENFHTGRGGEGNVHKDKYGGHSHSPDRKGVVDKVKHALHMDKKKEPTSALANESTT</sequence>
<evidence type="ECO:0000313" key="3">
    <source>
        <dbReference type="Proteomes" id="UP000193144"/>
    </source>
</evidence>
<feature type="compositionally biased region" description="Basic and acidic residues" evidence="1">
    <location>
        <begin position="76"/>
        <end position="85"/>
    </location>
</feature>
<dbReference type="InterPro" id="IPR022024">
    <property type="entry name" value="DUF3602"/>
</dbReference>
<dbReference type="InterPro" id="IPR053203">
    <property type="entry name" value="Cisplatin_resist-associated"/>
</dbReference>
<evidence type="ECO:0000313" key="2">
    <source>
        <dbReference type="EMBL" id="ORY15052.1"/>
    </source>
</evidence>
<dbReference type="OrthoDB" id="2537432at2759"/>
<dbReference type="Pfam" id="PF12223">
    <property type="entry name" value="DUF3602"/>
    <property type="match status" value="1"/>
</dbReference>